<evidence type="ECO:0000313" key="11">
    <source>
        <dbReference type="EMBL" id="PHT33809.1"/>
    </source>
</evidence>
<dbReference type="InterPro" id="IPR032861">
    <property type="entry name" value="TAXi_N"/>
</dbReference>
<dbReference type="OrthoDB" id="1298874at2759"/>
<evidence type="ECO:0000256" key="9">
    <source>
        <dbReference type="SAM" id="SignalP"/>
    </source>
</evidence>
<evidence type="ECO:0000256" key="6">
    <source>
        <dbReference type="ARBA" id="ARBA00022801"/>
    </source>
</evidence>
<evidence type="ECO:0000256" key="7">
    <source>
        <dbReference type="ARBA" id="ARBA00022989"/>
    </source>
</evidence>
<dbReference type="GO" id="GO:0004190">
    <property type="term" value="F:aspartic-type endopeptidase activity"/>
    <property type="evidence" value="ECO:0007669"/>
    <property type="project" value="InterPro"/>
</dbReference>
<evidence type="ECO:0000256" key="2">
    <source>
        <dbReference type="ARBA" id="ARBA00007447"/>
    </source>
</evidence>
<reference evidence="12" key="2">
    <citation type="journal article" date="2017" name="J. Anim. Genet.">
        <title>Multiple reference genome sequences of hot pepper reveal the massive evolution of plant disease resistance genes by retroduplication.</title>
        <authorList>
            <person name="Kim S."/>
            <person name="Park J."/>
            <person name="Yeom S.-I."/>
            <person name="Kim Y.-M."/>
            <person name="Seo E."/>
            <person name="Kim K.-T."/>
            <person name="Kim M.-S."/>
            <person name="Lee J.M."/>
            <person name="Cheong K."/>
            <person name="Shin H.-S."/>
            <person name="Kim S.-B."/>
            <person name="Han K."/>
            <person name="Lee J."/>
            <person name="Park M."/>
            <person name="Lee H.-A."/>
            <person name="Lee H.-Y."/>
            <person name="Lee Y."/>
            <person name="Oh S."/>
            <person name="Lee J.H."/>
            <person name="Choi E."/>
            <person name="Choi E."/>
            <person name="Lee S.E."/>
            <person name="Jeon J."/>
            <person name="Kim H."/>
            <person name="Choi G."/>
            <person name="Song H."/>
            <person name="Lee J."/>
            <person name="Lee S.-C."/>
            <person name="Kwon J.-K."/>
            <person name="Lee H.-Y."/>
            <person name="Koo N."/>
            <person name="Hong Y."/>
            <person name="Kim R.W."/>
            <person name="Kang W.-H."/>
            <person name="Huh J.H."/>
            <person name="Kang B.-C."/>
            <person name="Yang T.-J."/>
            <person name="Lee Y.-H."/>
            <person name="Bennetzen J.L."/>
            <person name="Choi D."/>
        </authorList>
    </citation>
    <scope>NUCLEOTIDE SEQUENCE [LARGE SCALE GENOMIC DNA]</scope>
    <source>
        <strain evidence="12">cv. PBC81</strain>
    </source>
</reference>
<dbReference type="SUPFAM" id="SSF50630">
    <property type="entry name" value="Acid proteases"/>
    <property type="match status" value="1"/>
</dbReference>
<dbReference type="InterPro" id="IPR021109">
    <property type="entry name" value="Peptidase_aspartic_dom_sf"/>
</dbReference>
<accession>A0A2G2VLH0</accession>
<comment type="subcellular location">
    <subcellularLocation>
        <location evidence="1">Membrane</location>
    </subcellularLocation>
</comment>
<evidence type="ECO:0000256" key="5">
    <source>
        <dbReference type="ARBA" id="ARBA00022729"/>
    </source>
</evidence>
<evidence type="ECO:0000256" key="4">
    <source>
        <dbReference type="ARBA" id="ARBA00022692"/>
    </source>
</evidence>
<comment type="caution">
    <text evidence="11">The sequence shown here is derived from an EMBL/GenBank/DDBJ whole genome shotgun (WGS) entry which is preliminary data.</text>
</comment>
<dbReference type="Pfam" id="PF14543">
    <property type="entry name" value="TAXi_N"/>
    <property type="match status" value="1"/>
</dbReference>
<evidence type="ECO:0000313" key="12">
    <source>
        <dbReference type="Proteomes" id="UP000224567"/>
    </source>
</evidence>
<keyword evidence="5 9" id="KW-0732">Signal</keyword>
<evidence type="ECO:0000256" key="3">
    <source>
        <dbReference type="ARBA" id="ARBA00022670"/>
    </source>
</evidence>
<feature type="signal peptide" evidence="9">
    <location>
        <begin position="1"/>
        <end position="17"/>
    </location>
</feature>
<name>A0A2G2VLH0_CAPBA</name>
<dbReference type="InterPro" id="IPR033121">
    <property type="entry name" value="PEPTIDASE_A1"/>
</dbReference>
<evidence type="ECO:0000259" key="10">
    <source>
        <dbReference type="PROSITE" id="PS51767"/>
    </source>
</evidence>
<dbReference type="GO" id="GO:0006508">
    <property type="term" value="P:proteolysis"/>
    <property type="evidence" value="ECO:0007669"/>
    <property type="project" value="UniProtKB-KW"/>
</dbReference>
<keyword evidence="3" id="KW-0645">Protease</keyword>
<organism evidence="11 12">
    <name type="scientific">Capsicum baccatum</name>
    <name type="common">Peruvian pepper</name>
    <dbReference type="NCBI Taxonomy" id="33114"/>
    <lineage>
        <taxon>Eukaryota</taxon>
        <taxon>Viridiplantae</taxon>
        <taxon>Streptophyta</taxon>
        <taxon>Embryophyta</taxon>
        <taxon>Tracheophyta</taxon>
        <taxon>Spermatophyta</taxon>
        <taxon>Magnoliopsida</taxon>
        <taxon>eudicotyledons</taxon>
        <taxon>Gunneridae</taxon>
        <taxon>Pentapetalae</taxon>
        <taxon>asterids</taxon>
        <taxon>lamiids</taxon>
        <taxon>Solanales</taxon>
        <taxon>Solanaceae</taxon>
        <taxon>Solanoideae</taxon>
        <taxon>Capsiceae</taxon>
        <taxon>Capsicum</taxon>
    </lineage>
</organism>
<gene>
    <name evidence="11" type="ORF">CQW23_25609</name>
</gene>
<proteinExistence type="inferred from homology"/>
<comment type="similarity">
    <text evidence="2">Belongs to the peptidase A1 family.</text>
</comment>
<dbReference type="GO" id="GO:0016020">
    <property type="term" value="C:membrane"/>
    <property type="evidence" value="ECO:0007669"/>
    <property type="project" value="UniProtKB-SubCell"/>
</dbReference>
<sequence length="396" mass="44619">MALLLLVFLSLISTATSAGVFLPLERKFNTDEVEMRELRARDRIRHGRMLQQQSGVVDFPLQGSSISGIYYTRIRLGSSPKEFRVQIDTGSDVLWVSCISCKGCPTHGGIDQVRILLLFLRIFVSSFSFLSVGNLGRLSLQFDVEAFEDWSLDAPSMEDKSDKGNFGGFVLDVLFIEREKKTNEKEKRNGVGANTINSRICDVCSRAASKGMLSWQARSDTILSKVMTSCDLWFNFESDTETWGKICPCEGTENFRSLCVLIVELRIWYRYIGAFIERSLMEDQILKYVAKSIHGVQESISSDLSEIRKLVQELSGQVISSGAQNLVPDMSGGPALAPRTLRHKPSRVELDHFHGVNPEAWIFKAERYFELNGIADTHKLSVTSIYLDGDALKWFR</sequence>
<dbReference type="AlphaFoldDB" id="A0A2G2VLH0"/>
<dbReference type="STRING" id="33114.A0A2G2VLH0"/>
<keyword evidence="7" id="KW-1133">Transmembrane helix</keyword>
<protein>
    <recommendedName>
        <fullName evidence="10">Peptidase A1 domain-containing protein</fullName>
    </recommendedName>
</protein>
<dbReference type="InterPro" id="IPR001461">
    <property type="entry name" value="Aspartic_peptidase_A1"/>
</dbReference>
<reference evidence="11 12" key="1">
    <citation type="journal article" date="2017" name="Genome Biol.">
        <title>New reference genome sequences of hot pepper reveal the massive evolution of plant disease-resistance genes by retroduplication.</title>
        <authorList>
            <person name="Kim S."/>
            <person name="Park J."/>
            <person name="Yeom S.I."/>
            <person name="Kim Y.M."/>
            <person name="Seo E."/>
            <person name="Kim K.T."/>
            <person name="Kim M.S."/>
            <person name="Lee J.M."/>
            <person name="Cheong K."/>
            <person name="Shin H.S."/>
            <person name="Kim S.B."/>
            <person name="Han K."/>
            <person name="Lee J."/>
            <person name="Park M."/>
            <person name="Lee H.A."/>
            <person name="Lee H.Y."/>
            <person name="Lee Y."/>
            <person name="Oh S."/>
            <person name="Lee J.H."/>
            <person name="Choi E."/>
            <person name="Choi E."/>
            <person name="Lee S.E."/>
            <person name="Jeon J."/>
            <person name="Kim H."/>
            <person name="Choi G."/>
            <person name="Song H."/>
            <person name="Lee J."/>
            <person name="Lee S.C."/>
            <person name="Kwon J.K."/>
            <person name="Lee H.Y."/>
            <person name="Koo N."/>
            <person name="Hong Y."/>
            <person name="Kim R.W."/>
            <person name="Kang W.H."/>
            <person name="Huh J.H."/>
            <person name="Kang B.C."/>
            <person name="Yang T.J."/>
            <person name="Lee Y.H."/>
            <person name="Bennetzen J.L."/>
            <person name="Choi D."/>
        </authorList>
    </citation>
    <scope>NUCLEOTIDE SEQUENCE [LARGE SCALE GENOMIC DNA]</scope>
    <source>
        <strain evidence="12">cv. PBC81</strain>
    </source>
</reference>
<feature type="chain" id="PRO_5013794073" description="Peptidase A1 domain-containing protein" evidence="9">
    <location>
        <begin position="18"/>
        <end position="396"/>
    </location>
</feature>
<feature type="domain" description="Peptidase A1" evidence="10">
    <location>
        <begin position="70"/>
        <end position="396"/>
    </location>
</feature>
<keyword evidence="8" id="KW-0472">Membrane</keyword>
<evidence type="ECO:0000256" key="1">
    <source>
        <dbReference type="ARBA" id="ARBA00004370"/>
    </source>
</evidence>
<keyword evidence="4" id="KW-0812">Transmembrane</keyword>
<evidence type="ECO:0000256" key="8">
    <source>
        <dbReference type="ARBA" id="ARBA00023136"/>
    </source>
</evidence>
<dbReference type="PANTHER" id="PTHR13683">
    <property type="entry name" value="ASPARTYL PROTEASES"/>
    <property type="match status" value="1"/>
</dbReference>
<dbReference type="Gene3D" id="2.40.70.10">
    <property type="entry name" value="Acid Proteases"/>
    <property type="match status" value="1"/>
</dbReference>
<keyword evidence="6" id="KW-0378">Hydrolase</keyword>
<dbReference type="PANTHER" id="PTHR13683:SF375">
    <property type="entry name" value="PEPTIDASE A1 DOMAIN-CONTAINING PROTEIN"/>
    <property type="match status" value="1"/>
</dbReference>
<dbReference type="EMBL" id="MLFT02000011">
    <property type="protein sequence ID" value="PHT33809.1"/>
    <property type="molecule type" value="Genomic_DNA"/>
</dbReference>
<dbReference type="PROSITE" id="PS51767">
    <property type="entry name" value="PEPTIDASE_A1"/>
    <property type="match status" value="1"/>
</dbReference>
<keyword evidence="12" id="KW-1185">Reference proteome</keyword>
<dbReference type="Proteomes" id="UP000224567">
    <property type="component" value="Unassembled WGS sequence"/>
</dbReference>